<dbReference type="EMBL" id="CALNXK010000091">
    <property type="protein sequence ID" value="CAH3151231.1"/>
    <property type="molecule type" value="Genomic_DNA"/>
</dbReference>
<dbReference type="Proteomes" id="UP001159405">
    <property type="component" value="Unassembled WGS sequence"/>
</dbReference>
<feature type="non-terminal residue" evidence="1">
    <location>
        <position position="1273"/>
    </location>
</feature>
<reference evidence="1 2" key="1">
    <citation type="submission" date="2022-05" db="EMBL/GenBank/DDBJ databases">
        <authorList>
            <consortium name="Genoscope - CEA"/>
            <person name="William W."/>
        </authorList>
    </citation>
    <scope>NUCLEOTIDE SEQUENCE [LARGE SCALE GENOMIC DNA]</scope>
</reference>
<protein>
    <recommendedName>
        <fullName evidence="3">Right handed beta helix domain-containing protein</fullName>
    </recommendedName>
</protein>
<evidence type="ECO:0000313" key="2">
    <source>
        <dbReference type="Proteomes" id="UP001159405"/>
    </source>
</evidence>
<gene>
    <name evidence="1" type="ORF">PLOB_00048557</name>
</gene>
<evidence type="ECO:0008006" key="3">
    <source>
        <dbReference type="Google" id="ProtNLM"/>
    </source>
</evidence>
<dbReference type="PANTHER" id="PTHR11319:SF35">
    <property type="entry name" value="OUTER MEMBRANE PROTEIN PMPC-RELATED"/>
    <property type="match status" value="1"/>
</dbReference>
<dbReference type="InterPro" id="IPR011050">
    <property type="entry name" value="Pectin_lyase_fold/virulence"/>
</dbReference>
<organism evidence="1 2">
    <name type="scientific">Porites lobata</name>
    <dbReference type="NCBI Taxonomy" id="104759"/>
    <lineage>
        <taxon>Eukaryota</taxon>
        <taxon>Metazoa</taxon>
        <taxon>Cnidaria</taxon>
        <taxon>Anthozoa</taxon>
        <taxon>Hexacorallia</taxon>
        <taxon>Scleractinia</taxon>
        <taxon>Fungiina</taxon>
        <taxon>Poritidae</taxon>
        <taxon>Porites</taxon>
    </lineage>
</organism>
<sequence>LYVSRSGNDTQSCDQWTPCQTIERAVTLASRGDEIHIDGNNTDEDPYTCQSGKSQHPGIYINKSVSLIGSTDPIPQIKCTETDIRINGSTEIAEKMNVTFFRLLFKQSRVIIQDSSMNINACKFLGSKSMEILLRTRDVLSIQVVNSIFSGSSGCISVVFGKTRISSQNTQVMLKLVESSFDDNVLADLKGSCISVSGSAHNAQSLGCNITLENVTFSRNKFNSKGIVIIEMDNSNSNIFFQNVRFIHNSPLSTRKVTMDDPYSECIFRGTDLNIFINSSNFESQRARSFDLSASNITLAIYNSSFCGQRVNGNGGVVSLKGNDLCKVTVSNSSFVDTTAARGGAMDIACSNINIVSFEGNSFKDNSAKNGSGGALTKFHYNGQSTEHLPQINIRECDFINAYSFSGGGAVNIHVLKTSVRLSQSKFIDCHSDTVSFGGGGILINTTFTSPQRTSSNCILLMVLNSLFKGCKSVHSEIGGSLSILTETKNKIIINETHFISNYGGALNIWCKVNNGRGSISHILIQHSIFLGNSITFAINIMVSAKSIVTFEDVIMESNTAFAGSLGGAVLIGHNCTLTIQRSRFLKNVGVGWGATLSLLSLNLIIVQDSTFDSNYISDATSGTLGFGGAVYSLSDTSSISIIILNTTFSNCSAAQGGALYIFAEGNALVEVKNSRFVDNFVLSNDYITFGGALYLSFAPDTQINPGCIIEQETSRERRSVDSYEFPSWAYKSNITFENSVFVRNAGAVGGALYTLNGYESFRNCSFIDNVATFQGGHIYTGDGSSSIDIQNCIFRQKVLRQLPNQGTKATFIHSKSSGALKLYNTTMDSHPYETDFLLLVRNGRLIDLGNNNLTIFNCPNGSQINIINYTDQVTLRVNKKPCKIKVTTLEVCCSTCEGNFYSLQRGRAVGSHVVPIVIPGFQCLPCPFGANCSENIIAKPNFWGFQEQVTPPKLKFTMCPVGYCSPPNKTDFPKFNGCQGNRSGKLCGQCSEAYSETLYSSNCRPSRECNDYWFWPFSLLYGLVMALYFTFKPPIVPWVKRQVLWFKTFETRNETDDFDKGYLKIIFYFYQAANLLLVSSSSQQIVKTRFVDILVGLFNFQQKFSSTNNDSPSNKITVSSIEKVLYDSFKRPEDGGKLCLGWESFMIGRRLILILLGAFFSDPFPRLFIMNLLCVLFLFHHSTTRPFRDNFANTVETISLLFLTAGIFKRIFRLFSLFGYDPGCAFKFLVELLSSCTSHHSLCCTCVVLSSCSHCCVIAAGSLHHRRLSLFV</sequence>
<comment type="caution">
    <text evidence="1">The sequence shown here is derived from an EMBL/GenBank/DDBJ whole genome shotgun (WGS) entry which is preliminary data.</text>
</comment>
<name>A0ABN8PUX3_9CNID</name>
<keyword evidence="2" id="KW-1185">Reference proteome</keyword>
<dbReference type="SUPFAM" id="SSF51126">
    <property type="entry name" value="Pectin lyase-like"/>
    <property type="match status" value="2"/>
</dbReference>
<dbReference type="Gene3D" id="2.160.20.10">
    <property type="entry name" value="Single-stranded right-handed beta-helix, Pectin lyase-like"/>
    <property type="match status" value="1"/>
</dbReference>
<accession>A0ABN8PUX3</accession>
<feature type="non-terminal residue" evidence="1">
    <location>
        <position position="1"/>
    </location>
</feature>
<dbReference type="PANTHER" id="PTHR11319">
    <property type="entry name" value="G PROTEIN-COUPLED RECEPTOR-RELATED"/>
    <property type="match status" value="1"/>
</dbReference>
<evidence type="ECO:0000313" key="1">
    <source>
        <dbReference type="EMBL" id="CAH3151231.1"/>
    </source>
</evidence>
<dbReference type="InterPro" id="IPR012334">
    <property type="entry name" value="Pectin_lyas_fold"/>
</dbReference>
<proteinExistence type="predicted"/>